<organism evidence="1 2">
    <name type="scientific">Alligator mississippiensis</name>
    <name type="common">American alligator</name>
    <dbReference type="NCBI Taxonomy" id="8496"/>
    <lineage>
        <taxon>Eukaryota</taxon>
        <taxon>Metazoa</taxon>
        <taxon>Chordata</taxon>
        <taxon>Craniata</taxon>
        <taxon>Vertebrata</taxon>
        <taxon>Euteleostomi</taxon>
        <taxon>Archelosauria</taxon>
        <taxon>Archosauria</taxon>
        <taxon>Crocodylia</taxon>
        <taxon>Alligatoridae</taxon>
        <taxon>Alligatorinae</taxon>
        <taxon>Alligator</taxon>
    </lineage>
</organism>
<evidence type="ECO:0000313" key="2">
    <source>
        <dbReference type="Proteomes" id="UP000050525"/>
    </source>
</evidence>
<reference evidence="1 2" key="1">
    <citation type="journal article" date="2012" name="Genome Biol.">
        <title>Sequencing three crocodilian genomes to illuminate the evolution of archosaurs and amniotes.</title>
        <authorList>
            <person name="St John J.A."/>
            <person name="Braun E.L."/>
            <person name="Isberg S.R."/>
            <person name="Miles L.G."/>
            <person name="Chong A.Y."/>
            <person name="Gongora J."/>
            <person name="Dalzell P."/>
            <person name="Moran C."/>
            <person name="Bed'hom B."/>
            <person name="Abzhanov A."/>
            <person name="Burgess S.C."/>
            <person name="Cooksey A.M."/>
            <person name="Castoe T.A."/>
            <person name="Crawford N.G."/>
            <person name="Densmore L.D."/>
            <person name="Drew J.C."/>
            <person name="Edwards S.V."/>
            <person name="Faircloth B.C."/>
            <person name="Fujita M.K."/>
            <person name="Greenwold M.J."/>
            <person name="Hoffmann F.G."/>
            <person name="Howard J.M."/>
            <person name="Iguchi T."/>
            <person name="Janes D.E."/>
            <person name="Khan S.Y."/>
            <person name="Kohno S."/>
            <person name="de Koning A.J."/>
            <person name="Lance S.L."/>
            <person name="McCarthy F.M."/>
            <person name="McCormack J.E."/>
            <person name="Merchant M.E."/>
            <person name="Peterson D.G."/>
            <person name="Pollock D.D."/>
            <person name="Pourmand N."/>
            <person name="Raney B.J."/>
            <person name="Roessler K.A."/>
            <person name="Sanford J.R."/>
            <person name="Sawyer R.H."/>
            <person name="Schmidt C.J."/>
            <person name="Triplett E.W."/>
            <person name="Tuberville T.D."/>
            <person name="Venegas-Anaya M."/>
            <person name="Howard J.T."/>
            <person name="Jarvis E.D."/>
            <person name="Guillette L.J.Jr."/>
            <person name="Glenn T.C."/>
            <person name="Green R.E."/>
            <person name="Ray D.A."/>
        </authorList>
    </citation>
    <scope>NUCLEOTIDE SEQUENCE [LARGE SCALE GENOMIC DNA]</scope>
    <source>
        <strain evidence="1">KSC_2009_1</strain>
    </source>
</reference>
<name>A0A151ME20_ALLMI</name>
<keyword evidence="2" id="KW-1185">Reference proteome</keyword>
<dbReference type="EMBL" id="AKHW03006231">
    <property type="protein sequence ID" value="KYO22774.1"/>
    <property type="molecule type" value="Genomic_DNA"/>
</dbReference>
<gene>
    <name evidence="1" type="ORF">Y1Q_0003263</name>
</gene>
<accession>A0A151ME20</accession>
<evidence type="ECO:0000313" key="1">
    <source>
        <dbReference type="EMBL" id="KYO22774.1"/>
    </source>
</evidence>
<comment type="caution">
    <text evidence="1">The sequence shown here is derived from an EMBL/GenBank/DDBJ whole genome shotgun (WGS) entry which is preliminary data.</text>
</comment>
<dbReference type="AlphaFoldDB" id="A0A151ME20"/>
<protein>
    <submittedName>
        <fullName evidence="1">Uncharacterized protein</fullName>
    </submittedName>
</protein>
<proteinExistence type="predicted"/>
<dbReference type="Proteomes" id="UP000050525">
    <property type="component" value="Unassembled WGS sequence"/>
</dbReference>
<sequence>MQPNWIRTGGLEWTISQPPHFVQTIALRVLNRTCKASFSQRTFAQFCGLNNCSVSRYSSSCDLCVLLLSSPSSFAAGGMLCPG</sequence>